<dbReference type="PRINTS" id="PR00502">
    <property type="entry name" value="NUDIXFAMILY"/>
</dbReference>
<dbReference type="InterPro" id="IPR015797">
    <property type="entry name" value="NUDIX_hydrolase-like_dom_sf"/>
</dbReference>
<proteinExistence type="inferred from homology"/>
<evidence type="ECO:0000256" key="1">
    <source>
        <dbReference type="ARBA" id="ARBA00001946"/>
    </source>
</evidence>
<dbReference type="STRING" id="310780.SAMN05216267_1014106"/>
<gene>
    <name evidence="8" type="ORF">SAMN05216267_1014106</name>
</gene>
<dbReference type="InterPro" id="IPR020476">
    <property type="entry name" value="Nudix_hydrolase"/>
</dbReference>
<evidence type="ECO:0000256" key="6">
    <source>
        <dbReference type="SAM" id="MobiDB-lite"/>
    </source>
</evidence>
<name>A0A1H8KXV9_9ACTN</name>
<dbReference type="SUPFAM" id="SSF55811">
    <property type="entry name" value="Nudix"/>
    <property type="match status" value="1"/>
</dbReference>
<dbReference type="PANTHER" id="PTHR43046">
    <property type="entry name" value="GDP-MANNOSE MANNOSYL HYDROLASE"/>
    <property type="match status" value="1"/>
</dbReference>
<dbReference type="PANTHER" id="PTHR43046:SF12">
    <property type="entry name" value="GDP-MANNOSE MANNOSYL HYDROLASE"/>
    <property type="match status" value="1"/>
</dbReference>
<dbReference type="RefSeq" id="WP_069465774.1">
    <property type="nucleotide sequence ID" value="NZ_FODD01000014.1"/>
</dbReference>
<dbReference type="Proteomes" id="UP000181951">
    <property type="component" value="Unassembled WGS sequence"/>
</dbReference>
<keyword evidence="4" id="KW-0460">Magnesium</keyword>
<comment type="similarity">
    <text evidence="2 5">Belongs to the Nudix hydrolase family.</text>
</comment>
<dbReference type="CDD" id="cd04685">
    <property type="entry name" value="NUDIX_Hydrolase"/>
    <property type="match status" value="1"/>
</dbReference>
<feature type="domain" description="Nudix hydrolase" evidence="7">
    <location>
        <begin position="6"/>
        <end position="145"/>
    </location>
</feature>
<keyword evidence="9" id="KW-1185">Reference proteome</keyword>
<organism evidence="8 9">
    <name type="scientific">Actinacidiphila rubida</name>
    <dbReference type="NCBI Taxonomy" id="310780"/>
    <lineage>
        <taxon>Bacteria</taxon>
        <taxon>Bacillati</taxon>
        <taxon>Actinomycetota</taxon>
        <taxon>Actinomycetes</taxon>
        <taxon>Kitasatosporales</taxon>
        <taxon>Streptomycetaceae</taxon>
        <taxon>Actinacidiphila</taxon>
    </lineage>
</organism>
<keyword evidence="3 5" id="KW-0378">Hydrolase</keyword>
<dbReference type="EMBL" id="FODD01000014">
    <property type="protein sequence ID" value="SEN97436.1"/>
    <property type="molecule type" value="Genomic_DNA"/>
</dbReference>
<dbReference type="PROSITE" id="PS00893">
    <property type="entry name" value="NUDIX_BOX"/>
    <property type="match status" value="1"/>
</dbReference>
<feature type="region of interest" description="Disordered" evidence="6">
    <location>
        <begin position="144"/>
        <end position="170"/>
    </location>
</feature>
<evidence type="ECO:0000256" key="2">
    <source>
        <dbReference type="ARBA" id="ARBA00005582"/>
    </source>
</evidence>
<protein>
    <submittedName>
        <fullName evidence="8">ADP-ribose pyrophosphatase YjhB, NUDIX family</fullName>
    </submittedName>
</protein>
<sequence length="170" mass="18382">MTARIPRTAARVAVLAPDGSVLLLRYDNPEVGIHWAMPGGGLEPGESPREGACREVREETGWTDVEPGPLLCTWEHDFTRGTVPVRQHEHIYVARAPRRPPAGDVSAAHAADGIECARWWTPAELAAADEAMWPPNLADLLEGLRAHGPQDPAPDLGYVPNRVPGPAARD</sequence>
<evidence type="ECO:0000259" key="7">
    <source>
        <dbReference type="PROSITE" id="PS51462"/>
    </source>
</evidence>
<reference evidence="8 9" key="1">
    <citation type="submission" date="2016-10" db="EMBL/GenBank/DDBJ databases">
        <authorList>
            <person name="de Groot N.N."/>
        </authorList>
    </citation>
    <scope>NUCLEOTIDE SEQUENCE [LARGE SCALE GENOMIC DNA]</scope>
    <source>
        <strain evidence="8 9">CGMCC 4.2026</strain>
    </source>
</reference>
<evidence type="ECO:0000313" key="8">
    <source>
        <dbReference type="EMBL" id="SEN97436.1"/>
    </source>
</evidence>
<dbReference type="Pfam" id="PF00293">
    <property type="entry name" value="NUDIX"/>
    <property type="match status" value="1"/>
</dbReference>
<dbReference type="InterPro" id="IPR020084">
    <property type="entry name" value="NUDIX_hydrolase_CS"/>
</dbReference>
<evidence type="ECO:0000256" key="3">
    <source>
        <dbReference type="ARBA" id="ARBA00022801"/>
    </source>
</evidence>
<evidence type="ECO:0000256" key="4">
    <source>
        <dbReference type="ARBA" id="ARBA00022842"/>
    </source>
</evidence>
<comment type="cofactor">
    <cofactor evidence="1">
        <name>Mg(2+)</name>
        <dbReference type="ChEBI" id="CHEBI:18420"/>
    </cofactor>
</comment>
<accession>A0A1H8KXV9</accession>
<evidence type="ECO:0000256" key="5">
    <source>
        <dbReference type="RuleBase" id="RU003476"/>
    </source>
</evidence>
<evidence type="ECO:0000313" key="9">
    <source>
        <dbReference type="Proteomes" id="UP000181951"/>
    </source>
</evidence>
<dbReference type="InterPro" id="IPR000086">
    <property type="entry name" value="NUDIX_hydrolase_dom"/>
</dbReference>
<dbReference type="PROSITE" id="PS51462">
    <property type="entry name" value="NUDIX"/>
    <property type="match status" value="1"/>
</dbReference>
<dbReference type="AlphaFoldDB" id="A0A1H8KXV9"/>
<dbReference type="GO" id="GO:0016787">
    <property type="term" value="F:hydrolase activity"/>
    <property type="evidence" value="ECO:0007669"/>
    <property type="project" value="UniProtKB-KW"/>
</dbReference>
<dbReference type="Gene3D" id="3.90.79.10">
    <property type="entry name" value="Nucleoside Triphosphate Pyrophosphohydrolase"/>
    <property type="match status" value="1"/>
</dbReference>